<evidence type="ECO:0000313" key="4">
    <source>
        <dbReference type="Proteomes" id="UP000636709"/>
    </source>
</evidence>
<dbReference type="InterPro" id="IPR035979">
    <property type="entry name" value="RBD_domain_sf"/>
</dbReference>
<dbReference type="Pfam" id="PF01426">
    <property type="entry name" value="BAH"/>
    <property type="match status" value="1"/>
</dbReference>
<protein>
    <recommendedName>
        <fullName evidence="2">BAH domain-containing protein</fullName>
    </recommendedName>
</protein>
<dbReference type="GO" id="GO:0003723">
    <property type="term" value="F:RNA binding"/>
    <property type="evidence" value="ECO:0007669"/>
    <property type="project" value="TreeGrafter"/>
</dbReference>
<accession>A0A835EKZ1</accession>
<dbReference type="GO" id="GO:0003682">
    <property type="term" value="F:chromatin binding"/>
    <property type="evidence" value="ECO:0007669"/>
    <property type="project" value="InterPro"/>
</dbReference>
<name>A0A835EKZ1_9POAL</name>
<dbReference type="Proteomes" id="UP000636709">
    <property type="component" value="Unassembled WGS sequence"/>
</dbReference>
<dbReference type="SUPFAM" id="SSF54928">
    <property type="entry name" value="RNA-binding domain, RBD"/>
    <property type="match status" value="1"/>
</dbReference>
<gene>
    <name evidence="3" type="ORF">HU200_036509</name>
</gene>
<dbReference type="InterPro" id="IPR043151">
    <property type="entry name" value="BAH_sf"/>
</dbReference>
<keyword evidence="4" id="KW-1185">Reference proteome</keyword>
<dbReference type="PANTHER" id="PTHR47073">
    <property type="entry name" value="PROTEIN ANTI-SILENCING 1"/>
    <property type="match status" value="1"/>
</dbReference>
<dbReference type="AlphaFoldDB" id="A0A835EKZ1"/>
<dbReference type="PANTHER" id="PTHR47073:SF2">
    <property type="entry name" value="PROTEIN ANTI-SILENCING 1"/>
    <property type="match status" value="1"/>
</dbReference>
<feature type="domain" description="BAH" evidence="2">
    <location>
        <begin position="36"/>
        <end position="159"/>
    </location>
</feature>
<feature type="region of interest" description="Disordered" evidence="1">
    <location>
        <begin position="515"/>
        <end position="538"/>
    </location>
</feature>
<dbReference type="Gene3D" id="2.30.30.490">
    <property type="match status" value="1"/>
</dbReference>
<dbReference type="InterPro" id="IPR001025">
    <property type="entry name" value="BAH_dom"/>
</dbReference>
<dbReference type="FunFam" id="2.30.30.490:FF:000017">
    <property type="entry name" value="Bromo-adjacent homology (BAH) domain-containing protein"/>
    <property type="match status" value="1"/>
</dbReference>
<dbReference type="OrthoDB" id="1896853at2759"/>
<sequence>MNGNSEEIQFSWGKRRGKGGAKMDTQFYESFTLDNVQYSLYDCVYLFKHGDPEPYIGKIVKIWEQNQAKKVKILWFFFPDEIQRYFSGTVMEKEIFLASGDGIGLADINPLEAVAGKCNVLCTSKDERIRQPSPQELAMADYIFYRFFDVKHCTLSDQLPDKIVGLEVKILLNPKDEQVISNPSAVNVLPSPNVNEGLAATVPPLRSAVKEEAGSSVTAVALPQPVPKEVDVNPPAAVPLSQSVVKEDQKPVTTIPFSQSAVKKEDKKSVAAIPCSRPAVKEEEKPVASTPPPRSAAVESVPKNTESQNAHAGERPPKRLKLSQEATVDTTSDVAEIRPLELPSLQADRSKWFNISWDEKLQIADDQGRLVYIQNLDIRFAAADIEELVRGALQLSCTARPINHPTYDDPNNGKAYCIFKSKNAADLAVSKINSGLVIGGRPLYCSKGLLKVPKSSGTLVGHLSVHNIKITQKQREDQKKAVSTSHCSQPNTIEYDLALDWMLLQEKQEQKFRILHKKHKDDRKGFASMGSKSMKAGK</sequence>
<feature type="region of interest" description="Disordered" evidence="1">
    <location>
        <begin position="257"/>
        <end position="326"/>
    </location>
</feature>
<evidence type="ECO:0000256" key="1">
    <source>
        <dbReference type="SAM" id="MobiDB-lite"/>
    </source>
</evidence>
<evidence type="ECO:0000313" key="3">
    <source>
        <dbReference type="EMBL" id="KAF8696870.1"/>
    </source>
</evidence>
<evidence type="ECO:0000259" key="2">
    <source>
        <dbReference type="PROSITE" id="PS51038"/>
    </source>
</evidence>
<comment type="caution">
    <text evidence="3">The sequence shown here is derived from an EMBL/GenBank/DDBJ whole genome shotgun (WGS) entry which is preliminary data.</text>
</comment>
<dbReference type="PROSITE" id="PS51038">
    <property type="entry name" value="BAH"/>
    <property type="match status" value="1"/>
</dbReference>
<organism evidence="3 4">
    <name type="scientific">Digitaria exilis</name>
    <dbReference type="NCBI Taxonomy" id="1010633"/>
    <lineage>
        <taxon>Eukaryota</taxon>
        <taxon>Viridiplantae</taxon>
        <taxon>Streptophyta</taxon>
        <taxon>Embryophyta</taxon>
        <taxon>Tracheophyta</taxon>
        <taxon>Spermatophyta</taxon>
        <taxon>Magnoliopsida</taxon>
        <taxon>Liliopsida</taxon>
        <taxon>Poales</taxon>
        <taxon>Poaceae</taxon>
        <taxon>PACMAD clade</taxon>
        <taxon>Panicoideae</taxon>
        <taxon>Panicodae</taxon>
        <taxon>Paniceae</taxon>
        <taxon>Anthephorinae</taxon>
        <taxon>Digitaria</taxon>
    </lineage>
</organism>
<proteinExistence type="predicted"/>
<reference evidence="3" key="1">
    <citation type="submission" date="2020-07" db="EMBL/GenBank/DDBJ databases">
        <title>Genome sequence and genetic diversity analysis of an under-domesticated orphan crop, white fonio (Digitaria exilis).</title>
        <authorList>
            <person name="Bennetzen J.L."/>
            <person name="Chen S."/>
            <person name="Ma X."/>
            <person name="Wang X."/>
            <person name="Yssel A.E.J."/>
            <person name="Chaluvadi S.R."/>
            <person name="Johnson M."/>
            <person name="Gangashetty P."/>
            <person name="Hamidou F."/>
            <person name="Sanogo M.D."/>
            <person name="Zwaenepoel A."/>
            <person name="Wallace J."/>
            <person name="Van De Peer Y."/>
            <person name="Van Deynze A."/>
        </authorList>
    </citation>
    <scope>NUCLEOTIDE SEQUENCE</scope>
    <source>
        <tissue evidence="3">Leaves</tissue>
    </source>
</reference>
<dbReference type="EMBL" id="JACEFO010001880">
    <property type="protein sequence ID" value="KAF8696870.1"/>
    <property type="molecule type" value="Genomic_DNA"/>
</dbReference>